<dbReference type="Pfam" id="PF05954">
    <property type="entry name" value="Phage_GPD"/>
    <property type="match status" value="1"/>
</dbReference>
<comment type="caution">
    <text evidence="4">The sequence shown here is derived from an EMBL/GenBank/DDBJ whole genome shotgun (WGS) entry which is preliminary data.</text>
</comment>
<dbReference type="FunFam" id="3.55.50.10:FF:000001">
    <property type="entry name" value="Actin cross-linking toxin VgrG1"/>
    <property type="match status" value="1"/>
</dbReference>
<comment type="subcellular location">
    <subcellularLocation>
        <location evidence="1">Secreted</location>
    </subcellularLocation>
</comment>
<evidence type="ECO:0000256" key="1">
    <source>
        <dbReference type="ARBA" id="ARBA00004613"/>
    </source>
</evidence>
<gene>
    <name evidence="4" type="ORF">IQ22_03668</name>
</gene>
<comment type="similarity">
    <text evidence="2">Belongs to the VgrG protein family.</text>
</comment>
<keyword evidence="5" id="KW-1185">Reference proteome</keyword>
<evidence type="ECO:0000256" key="3">
    <source>
        <dbReference type="ARBA" id="ARBA00022525"/>
    </source>
</evidence>
<name>A0A562Q2V2_9PSED</name>
<protein>
    <submittedName>
        <fullName evidence="4">Type VI secretion system secreted protein VgrG</fullName>
    </submittedName>
</protein>
<dbReference type="Gene3D" id="3.55.50.10">
    <property type="entry name" value="Baseplate protein-like domains"/>
    <property type="match status" value="1"/>
</dbReference>
<dbReference type="Gene3D" id="4.10.220.110">
    <property type="match status" value="1"/>
</dbReference>
<dbReference type="PANTHER" id="PTHR32305:SF15">
    <property type="entry name" value="PROTEIN RHSA-RELATED"/>
    <property type="match status" value="1"/>
</dbReference>
<dbReference type="InterPro" id="IPR050708">
    <property type="entry name" value="T6SS_VgrG/RHS"/>
</dbReference>
<reference evidence="4 5" key="1">
    <citation type="journal article" date="2015" name="Stand. Genomic Sci.">
        <title>Genomic Encyclopedia of Bacterial and Archaeal Type Strains, Phase III: the genomes of soil and plant-associated and newly described type strains.</title>
        <authorList>
            <person name="Whitman W.B."/>
            <person name="Woyke T."/>
            <person name="Klenk H.P."/>
            <person name="Zhou Y."/>
            <person name="Lilburn T.G."/>
            <person name="Beck B.J."/>
            <person name="De Vos P."/>
            <person name="Vandamme P."/>
            <person name="Eisen J.A."/>
            <person name="Garrity G."/>
            <person name="Hugenholtz P."/>
            <person name="Kyrpides N.C."/>
        </authorList>
    </citation>
    <scope>NUCLEOTIDE SEQUENCE [LARGE SCALE GENOMIC DNA]</scope>
    <source>
        <strain evidence="4 5">CGMCC 1.6858</strain>
    </source>
</reference>
<sequence>MTRYRITLVPHLHYLGHRHNQRIFQHQAVPDIIGAVLKEHGILSNAFRFQLGSAYPEREYCVQYDETDLHFINRLCEEEGIHYHFEHTKTEHVVVFGDDQTSFPKLTPAVYQQDTGMVADHQVVRKFGVQVETRTTKVTRRDYNFEKPKLTMEASHTGESAPELEDYDYPGQFTDRARGKHLSQRALERHQADAQVACGKSDLTALKTG</sequence>
<dbReference type="SUPFAM" id="SSF69279">
    <property type="entry name" value="Phage tail proteins"/>
    <property type="match status" value="2"/>
</dbReference>
<accession>A0A562Q2V2</accession>
<dbReference type="NCBIfam" id="TIGR01646">
    <property type="entry name" value="vgr_GE"/>
    <property type="match status" value="1"/>
</dbReference>
<dbReference type="EMBL" id="VLKY01000013">
    <property type="protein sequence ID" value="TWI50968.1"/>
    <property type="molecule type" value="Genomic_DNA"/>
</dbReference>
<organism evidence="4 5">
    <name type="scientific">Pseudomonas duriflava</name>
    <dbReference type="NCBI Taxonomy" id="459528"/>
    <lineage>
        <taxon>Bacteria</taxon>
        <taxon>Pseudomonadati</taxon>
        <taxon>Pseudomonadota</taxon>
        <taxon>Gammaproteobacteria</taxon>
        <taxon>Pseudomonadales</taxon>
        <taxon>Pseudomonadaceae</taxon>
        <taxon>Pseudomonas</taxon>
    </lineage>
</organism>
<dbReference type="Proteomes" id="UP000316905">
    <property type="component" value="Unassembled WGS sequence"/>
</dbReference>
<dbReference type="InterPro" id="IPR017847">
    <property type="entry name" value="T6SS_RhsGE_Vgr_subset"/>
</dbReference>
<proteinExistence type="inferred from homology"/>
<keyword evidence="3" id="KW-0964">Secreted</keyword>
<evidence type="ECO:0000256" key="2">
    <source>
        <dbReference type="ARBA" id="ARBA00005558"/>
    </source>
</evidence>
<dbReference type="PANTHER" id="PTHR32305">
    <property type="match status" value="1"/>
</dbReference>
<dbReference type="NCBIfam" id="TIGR03361">
    <property type="entry name" value="VI_Rhs_Vgr"/>
    <property type="match status" value="1"/>
</dbReference>
<evidence type="ECO:0000313" key="4">
    <source>
        <dbReference type="EMBL" id="TWI50968.1"/>
    </source>
</evidence>
<dbReference type="Gene3D" id="2.30.110.50">
    <property type="match status" value="1"/>
</dbReference>
<dbReference type="GO" id="GO:0005576">
    <property type="term" value="C:extracellular region"/>
    <property type="evidence" value="ECO:0007669"/>
    <property type="project" value="UniProtKB-SubCell"/>
</dbReference>
<dbReference type="AlphaFoldDB" id="A0A562Q2V2"/>
<dbReference type="InterPro" id="IPR006533">
    <property type="entry name" value="T6SS_Vgr_RhsGE"/>
</dbReference>
<evidence type="ECO:0000313" key="5">
    <source>
        <dbReference type="Proteomes" id="UP000316905"/>
    </source>
</evidence>